<feature type="signal peptide" evidence="1">
    <location>
        <begin position="1"/>
        <end position="32"/>
    </location>
</feature>
<evidence type="ECO:0008006" key="4">
    <source>
        <dbReference type="Google" id="ProtNLM"/>
    </source>
</evidence>
<feature type="chain" id="PRO_5042106100" description="H(+)-exporting diphosphatase" evidence="1">
    <location>
        <begin position="33"/>
        <end position="345"/>
    </location>
</feature>
<proteinExistence type="predicted"/>
<gene>
    <name evidence="2" type="ORF">QTG54_000742</name>
</gene>
<dbReference type="AlphaFoldDB" id="A0AAD8YMN0"/>
<protein>
    <recommendedName>
        <fullName evidence="4">H(+)-exporting diphosphatase</fullName>
    </recommendedName>
</protein>
<name>A0AAD8YMN0_9STRA</name>
<dbReference type="Proteomes" id="UP001224775">
    <property type="component" value="Unassembled WGS sequence"/>
</dbReference>
<comment type="caution">
    <text evidence="2">The sequence shown here is derived from an EMBL/GenBank/DDBJ whole genome shotgun (WGS) entry which is preliminary data.</text>
</comment>
<dbReference type="EMBL" id="JATAAI010000001">
    <property type="protein sequence ID" value="KAK1748803.1"/>
    <property type="molecule type" value="Genomic_DNA"/>
</dbReference>
<organism evidence="2 3">
    <name type="scientific">Skeletonema marinoi</name>
    <dbReference type="NCBI Taxonomy" id="267567"/>
    <lineage>
        <taxon>Eukaryota</taxon>
        <taxon>Sar</taxon>
        <taxon>Stramenopiles</taxon>
        <taxon>Ochrophyta</taxon>
        <taxon>Bacillariophyta</taxon>
        <taxon>Coscinodiscophyceae</taxon>
        <taxon>Thalassiosirophycidae</taxon>
        <taxon>Thalassiosirales</taxon>
        <taxon>Skeletonemataceae</taxon>
        <taxon>Skeletonema</taxon>
        <taxon>Skeletonema marinoi-dohrnii complex</taxon>
    </lineage>
</organism>
<evidence type="ECO:0000313" key="2">
    <source>
        <dbReference type="EMBL" id="KAK1748803.1"/>
    </source>
</evidence>
<accession>A0AAD8YMN0</accession>
<keyword evidence="3" id="KW-1185">Reference proteome</keyword>
<keyword evidence="1" id="KW-0732">Signal</keyword>
<evidence type="ECO:0000313" key="3">
    <source>
        <dbReference type="Proteomes" id="UP001224775"/>
    </source>
</evidence>
<sequence>MMMLRRDRRALCCMSAALIISTCVLRSESVVAFAPPSTSAAKRRIQNSMLLESTANNGEMVLARDGDRLLNVAFSNLDDRDKYETVLTGLCAKVIDGGAANSKNGLVDPIRLMEESNSNGITIGPRGIISLVDATALASDARIMAKILSLAITNGSILRYGTLQGEINPFPQSSASAFPFGNRNNNDIERLQNLPAVPVDDRAAEVSQAVLFSGIVGGCVAINAFGGLFGMEDLTPITNLVVGIAITTVVVDNFFDAIVMGGSAVAKMNEDKLPAGAKNMSAPQKEDMPMGIGTGSMTGSVVRGLSRLLNVNTERDCQCEAAAVFAAYSLGSLLCIQPNALEGLP</sequence>
<reference evidence="2" key="1">
    <citation type="submission" date="2023-06" db="EMBL/GenBank/DDBJ databases">
        <title>Survivors Of The Sea: Transcriptome response of Skeletonema marinoi to long-term dormancy.</title>
        <authorList>
            <person name="Pinder M.I.M."/>
            <person name="Kourtchenko O."/>
            <person name="Robertson E.K."/>
            <person name="Larsson T."/>
            <person name="Maumus F."/>
            <person name="Osuna-Cruz C.M."/>
            <person name="Vancaester E."/>
            <person name="Stenow R."/>
            <person name="Vandepoele K."/>
            <person name="Ploug H."/>
            <person name="Bruchert V."/>
            <person name="Godhe A."/>
            <person name="Topel M."/>
        </authorList>
    </citation>
    <scope>NUCLEOTIDE SEQUENCE</scope>
    <source>
        <strain evidence="2">R05AC</strain>
    </source>
</reference>
<evidence type="ECO:0000256" key="1">
    <source>
        <dbReference type="SAM" id="SignalP"/>
    </source>
</evidence>